<evidence type="ECO:0000259" key="4">
    <source>
        <dbReference type="Pfam" id="PF00561"/>
    </source>
</evidence>
<feature type="compositionally biased region" description="Basic residues" evidence="3">
    <location>
        <begin position="153"/>
        <end position="165"/>
    </location>
</feature>
<dbReference type="KEGG" id="hnv:DDQ68_08895"/>
<sequence length="730" mass="76638">MPSAAACRTRWWCRRWPSRSCSGRWGCCCTSGCAGCGPGKPKLLLRQLINASAHGNAAAFRRSPNSYGPARGSRGPAHFAPRQPGAVGCRVAARGAGGAGPGAAAPRPPPRGGGPCLDKAAQVCPLGCGLPLDAGLAAGRPARHGPAGGAPPQRRRGLKHGGRNRCHFHAGRARRFLALQREQRPQRPAVRADGDFYCAEHRTGRLGPVPSLALPAARSGRLRVGPAAGVAGVPGGLGAGRIHDSCPPAYRRGPRRRPRPARPGLEHRGRRPAHCPFPGPACFAGAAAAGLGPEPLGPAPGGSRHLAGHGAVRGGRGRAAAGGPGGPPAMGRALRPQRAIYAILFLVNYTAHEVERENEVGCGACPRPSLNGSVGFRATTGGGKPRTLLRDKYKMELSPSSSYPMHRFHLRTLVQIFAFVIALTELASTPAAAQKARAKGAGGPALLTGEVAFRTSDSVRLFVKVSGRGVPCVFVHGGPGAGSYAFEQLAGRALEGQLQMIYLDQRGSGRSASAPGHNYRLARQVQDLEELRIRLGLKQWVLLAHSFGGVIATAYAQRYPARVQALILANAVLNPSASLASMVHYGDSLLPAAARPQLPAGAPLPQQLGLVMQALGQQNLLYQLQYAADTTAARAGRVARQVPGNQDFAAHVFDFPEYGQDYAPATAALAMPVLVLAGHDDYTAGPRHYRSFRFPRQQVVVLPGRHNSLIEQPAATQRAVRTFAAALPVR</sequence>
<gene>
    <name evidence="5" type="ORF">DDQ68_08895</name>
</gene>
<dbReference type="InterPro" id="IPR050266">
    <property type="entry name" value="AB_hydrolase_sf"/>
</dbReference>
<dbReference type="PANTHER" id="PTHR43798">
    <property type="entry name" value="MONOACYLGLYCEROL LIPASE"/>
    <property type="match status" value="1"/>
</dbReference>
<protein>
    <recommendedName>
        <fullName evidence="4">AB hydrolase-1 domain-containing protein</fullName>
    </recommendedName>
</protein>
<dbReference type="Pfam" id="PF00561">
    <property type="entry name" value="Abhydrolase_1"/>
    <property type="match status" value="1"/>
</dbReference>
<dbReference type="EMBL" id="CP029145">
    <property type="protein sequence ID" value="AWM35362.1"/>
    <property type="molecule type" value="Genomic_DNA"/>
</dbReference>
<feature type="domain" description="AB hydrolase-1" evidence="4">
    <location>
        <begin position="473"/>
        <end position="713"/>
    </location>
</feature>
<organism evidence="5 6">
    <name type="scientific">Hymenobacter nivis</name>
    <dbReference type="NCBI Taxonomy" id="1850093"/>
    <lineage>
        <taxon>Bacteria</taxon>
        <taxon>Pseudomonadati</taxon>
        <taxon>Bacteroidota</taxon>
        <taxon>Cytophagia</taxon>
        <taxon>Cytophagales</taxon>
        <taxon>Hymenobacteraceae</taxon>
        <taxon>Hymenobacter</taxon>
    </lineage>
</organism>
<comment type="similarity">
    <text evidence="1">Belongs to the peptidase S33 family.</text>
</comment>
<name>A0A2Z3GTF1_9BACT</name>
<reference evidence="6" key="1">
    <citation type="submission" date="2018-04" db="EMBL/GenBank/DDBJ databases">
        <title>Complete genome of Antarctic heterotrophic bacterium Hymenobacter nivis.</title>
        <authorList>
            <person name="Terashima M."/>
        </authorList>
    </citation>
    <scope>NUCLEOTIDE SEQUENCE [LARGE SCALE GENOMIC DNA]</scope>
    <source>
        <strain evidence="6">NBRC 111535</strain>
    </source>
</reference>
<evidence type="ECO:0000256" key="1">
    <source>
        <dbReference type="ARBA" id="ARBA00010088"/>
    </source>
</evidence>
<feature type="region of interest" description="Disordered" evidence="3">
    <location>
        <begin position="245"/>
        <end position="272"/>
    </location>
</feature>
<evidence type="ECO:0000256" key="3">
    <source>
        <dbReference type="SAM" id="MobiDB-lite"/>
    </source>
</evidence>
<dbReference type="GO" id="GO:0016020">
    <property type="term" value="C:membrane"/>
    <property type="evidence" value="ECO:0007669"/>
    <property type="project" value="TreeGrafter"/>
</dbReference>
<dbReference type="InterPro" id="IPR029058">
    <property type="entry name" value="AB_hydrolase_fold"/>
</dbReference>
<dbReference type="AlphaFoldDB" id="A0A2Z3GTF1"/>
<dbReference type="PRINTS" id="PR00793">
    <property type="entry name" value="PROAMNOPTASE"/>
</dbReference>
<feature type="region of interest" description="Disordered" evidence="3">
    <location>
        <begin position="294"/>
        <end position="328"/>
    </location>
</feature>
<feature type="region of interest" description="Disordered" evidence="3">
    <location>
        <begin position="139"/>
        <end position="165"/>
    </location>
</feature>
<dbReference type="PANTHER" id="PTHR43798:SF33">
    <property type="entry name" value="HYDROLASE, PUTATIVE (AFU_ORTHOLOGUE AFUA_2G14860)-RELATED"/>
    <property type="match status" value="1"/>
</dbReference>
<dbReference type="SUPFAM" id="SSF53474">
    <property type="entry name" value="alpha/beta-Hydrolases"/>
    <property type="match status" value="1"/>
</dbReference>
<dbReference type="InterPro" id="IPR000073">
    <property type="entry name" value="AB_hydrolase_1"/>
</dbReference>
<evidence type="ECO:0000313" key="5">
    <source>
        <dbReference type="EMBL" id="AWM35362.1"/>
    </source>
</evidence>
<dbReference type="InterPro" id="IPR002410">
    <property type="entry name" value="Peptidase_S33"/>
</dbReference>
<proteinExistence type="inferred from homology"/>
<evidence type="ECO:0000313" key="6">
    <source>
        <dbReference type="Proteomes" id="UP000245999"/>
    </source>
</evidence>
<dbReference type="Gene3D" id="3.40.50.1820">
    <property type="entry name" value="alpha/beta hydrolase"/>
    <property type="match status" value="1"/>
</dbReference>
<keyword evidence="6" id="KW-1185">Reference proteome</keyword>
<keyword evidence="2" id="KW-0378">Hydrolase</keyword>
<accession>A0A2Z3GTF1</accession>
<dbReference type="Proteomes" id="UP000245999">
    <property type="component" value="Chromosome"/>
</dbReference>
<evidence type="ECO:0000256" key="2">
    <source>
        <dbReference type="ARBA" id="ARBA00022801"/>
    </source>
</evidence>
<dbReference type="GO" id="GO:0006508">
    <property type="term" value="P:proteolysis"/>
    <property type="evidence" value="ECO:0007669"/>
    <property type="project" value="InterPro"/>
</dbReference>
<dbReference type="GO" id="GO:0008233">
    <property type="term" value="F:peptidase activity"/>
    <property type="evidence" value="ECO:0007669"/>
    <property type="project" value="InterPro"/>
</dbReference>
<dbReference type="OrthoDB" id="9796770at2"/>